<gene>
    <name evidence="1" type="ORF">GUJ93_ZPchr0012g19355</name>
</gene>
<dbReference type="AlphaFoldDB" id="A0A8J5WHE7"/>
<organism evidence="1 2">
    <name type="scientific">Zizania palustris</name>
    <name type="common">Northern wild rice</name>
    <dbReference type="NCBI Taxonomy" id="103762"/>
    <lineage>
        <taxon>Eukaryota</taxon>
        <taxon>Viridiplantae</taxon>
        <taxon>Streptophyta</taxon>
        <taxon>Embryophyta</taxon>
        <taxon>Tracheophyta</taxon>
        <taxon>Spermatophyta</taxon>
        <taxon>Magnoliopsida</taxon>
        <taxon>Liliopsida</taxon>
        <taxon>Poales</taxon>
        <taxon>Poaceae</taxon>
        <taxon>BOP clade</taxon>
        <taxon>Oryzoideae</taxon>
        <taxon>Oryzeae</taxon>
        <taxon>Zizaniinae</taxon>
        <taxon>Zizania</taxon>
    </lineage>
</organism>
<dbReference type="Proteomes" id="UP000729402">
    <property type="component" value="Unassembled WGS sequence"/>
</dbReference>
<protein>
    <submittedName>
        <fullName evidence="1">Uncharacterized protein</fullName>
    </submittedName>
</protein>
<comment type="caution">
    <text evidence="1">The sequence shown here is derived from an EMBL/GenBank/DDBJ whole genome shotgun (WGS) entry which is preliminary data.</text>
</comment>
<keyword evidence="2" id="KW-1185">Reference proteome</keyword>
<evidence type="ECO:0000313" key="1">
    <source>
        <dbReference type="EMBL" id="KAG8091703.1"/>
    </source>
</evidence>
<name>A0A8J5WHE7_ZIZPA</name>
<evidence type="ECO:0000313" key="2">
    <source>
        <dbReference type="Proteomes" id="UP000729402"/>
    </source>
</evidence>
<reference evidence="1" key="2">
    <citation type="submission" date="2021-02" db="EMBL/GenBank/DDBJ databases">
        <authorList>
            <person name="Kimball J.A."/>
            <person name="Haas M.W."/>
            <person name="Macchietto M."/>
            <person name="Kono T."/>
            <person name="Duquette J."/>
            <person name="Shao M."/>
        </authorList>
    </citation>
    <scope>NUCLEOTIDE SEQUENCE</scope>
    <source>
        <tissue evidence="1">Fresh leaf tissue</tissue>
    </source>
</reference>
<accession>A0A8J5WHE7</accession>
<reference evidence="1" key="1">
    <citation type="journal article" date="2021" name="bioRxiv">
        <title>Whole Genome Assembly and Annotation of Northern Wild Rice, Zizania palustris L., Supports a Whole Genome Duplication in the Zizania Genus.</title>
        <authorList>
            <person name="Haas M."/>
            <person name="Kono T."/>
            <person name="Macchietto M."/>
            <person name="Millas R."/>
            <person name="McGilp L."/>
            <person name="Shao M."/>
            <person name="Duquette J."/>
            <person name="Hirsch C.N."/>
            <person name="Kimball J."/>
        </authorList>
    </citation>
    <scope>NUCLEOTIDE SEQUENCE</scope>
    <source>
        <tissue evidence="1">Fresh leaf tissue</tissue>
    </source>
</reference>
<sequence>MGVVRVAGVMAVTAVEGLVAVNSERCPLLGWKRAGAWCCRLPAAEAEGQRSWRLPAAEAGSRTTGRQVRHSGEKATGIYTASRIGIDLAFSPYLTPCADADQPTGDDLCPVLKSLYRREVAQEDKT</sequence>
<proteinExistence type="predicted"/>
<dbReference type="EMBL" id="JAAALK010000080">
    <property type="protein sequence ID" value="KAG8091703.1"/>
    <property type="molecule type" value="Genomic_DNA"/>
</dbReference>